<dbReference type="GO" id="GO:0004654">
    <property type="term" value="F:polyribonucleotide nucleotidyltransferase activity"/>
    <property type="evidence" value="ECO:0007669"/>
    <property type="project" value="InterPro"/>
</dbReference>
<evidence type="ECO:0000256" key="1">
    <source>
        <dbReference type="ARBA" id="ARBA00022884"/>
    </source>
</evidence>
<dbReference type="PANTHER" id="PTHR11252">
    <property type="entry name" value="POLYRIBONUCLEOTIDE NUCLEOTIDYLTRANSFERASE"/>
    <property type="match status" value="1"/>
</dbReference>
<evidence type="ECO:0000256" key="2">
    <source>
        <dbReference type="PROSITE-ProRule" id="PRU00117"/>
    </source>
</evidence>
<dbReference type="PANTHER" id="PTHR11252:SF0">
    <property type="entry name" value="POLYRIBONUCLEOTIDE NUCLEOTIDYLTRANSFERASE 1, MITOCHONDRIAL"/>
    <property type="match status" value="1"/>
</dbReference>
<name>A0AAV5UF07_9BILA</name>
<dbReference type="InterPro" id="IPR012162">
    <property type="entry name" value="PNPase"/>
</dbReference>
<dbReference type="InterPro" id="IPR004088">
    <property type="entry name" value="KH_dom_type_1"/>
</dbReference>
<dbReference type="InterPro" id="IPR001247">
    <property type="entry name" value="ExoRNase_PH_dom1"/>
</dbReference>
<dbReference type="AlphaFoldDB" id="A0AAV5UF07"/>
<dbReference type="NCBIfam" id="TIGR03591">
    <property type="entry name" value="polynuc_phos"/>
    <property type="match status" value="1"/>
</dbReference>
<dbReference type="InterPro" id="IPR036612">
    <property type="entry name" value="KH_dom_type_1_sf"/>
</dbReference>
<dbReference type="InterPro" id="IPR015847">
    <property type="entry name" value="ExoRNase_PH_dom2"/>
</dbReference>
<dbReference type="SUPFAM" id="SSF46915">
    <property type="entry name" value="Polynucleotide phosphorylase/guanosine pentaphosphate synthase (PNPase/GPSI), domain 3"/>
    <property type="match status" value="1"/>
</dbReference>
<dbReference type="SUPFAM" id="SSF55666">
    <property type="entry name" value="Ribonuclease PH domain 2-like"/>
    <property type="match status" value="2"/>
</dbReference>
<dbReference type="Gene3D" id="3.30.1370.10">
    <property type="entry name" value="K Homology domain, type 1"/>
    <property type="match status" value="1"/>
</dbReference>
<evidence type="ECO:0000259" key="5">
    <source>
        <dbReference type="Pfam" id="PF01138"/>
    </source>
</evidence>
<dbReference type="InterPro" id="IPR036345">
    <property type="entry name" value="ExoRNase_PH_dom2_sf"/>
</dbReference>
<feature type="region of interest" description="Disordered" evidence="3">
    <location>
        <begin position="1"/>
        <end position="44"/>
    </location>
</feature>
<dbReference type="NCBIfam" id="NF008805">
    <property type="entry name" value="PRK11824.1"/>
    <property type="match status" value="1"/>
</dbReference>
<dbReference type="Pfam" id="PF03725">
    <property type="entry name" value="RNase_PH_C"/>
    <property type="match status" value="1"/>
</dbReference>
<feature type="non-terminal residue" evidence="8">
    <location>
        <position position="1"/>
    </location>
</feature>
<dbReference type="FunFam" id="3.30.230.70:FF:000084">
    <property type="entry name" value="Predicted protein"/>
    <property type="match status" value="1"/>
</dbReference>
<keyword evidence="1 2" id="KW-0694">RNA-binding</keyword>
<dbReference type="GO" id="GO:0005739">
    <property type="term" value="C:mitochondrion"/>
    <property type="evidence" value="ECO:0007669"/>
    <property type="project" value="TreeGrafter"/>
</dbReference>
<organism evidence="8 9">
    <name type="scientific">Pristionchus entomophagus</name>
    <dbReference type="NCBI Taxonomy" id="358040"/>
    <lineage>
        <taxon>Eukaryota</taxon>
        <taxon>Metazoa</taxon>
        <taxon>Ecdysozoa</taxon>
        <taxon>Nematoda</taxon>
        <taxon>Chromadorea</taxon>
        <taxon>Rhabditida</taxon>
        <taxon>Rhabditina</taxon>
        <taxon>Diplogasteromorpha</taxon>
        <taxon>Diplogasteroidea</taxon>
        <taxon>Neodiplogasteridae</taxon>
        <taxon>Pristionchus</taxon>
    </lineage>
</organism>
<dbReference type="EMBL" id="BTSX01000006">
    <property type="protein sequence ID" value="GMT04915.1"/>
    <property type="molecule type" value="Genomic_DNA"/>
</dbReference>
<feature type="domain" description="Exoribonuclease phosphorolytic" evidence="5">
    <location>
        <begin position="351"/>
        <end position="489"/>
    </location>
</feature>
<evidence type="ECO:0000259" key="7">
    <source>
        <dbReference type="Pfam" id="PF03726"/>
    </source>
</evidence>
<dbReference type="InterPro" id="IPR027408">
    <property type="entry name" value="PNPase/RNase_PH_dom_sf"/>
</dbReference>
<dbReference type="InterPro" id="IPR020568">
    <property type="entry name" value="Ribosomal_Su5_D2-typ_SF"/>
</dbReference>
<reference evidence="8" key="1">
    <citation type="submission" date="2023-10" db="EMBL/GenBank/DDBJ databases">
        <title>Genome assembly of Pristionchus species.</title>
        <authorList>
            <person name="Yoshida K."/>
            <person name="Sommer R.J."/>
        </authorList>
    </citation>
    <scope>NUCLEOTIDE SEQUENCE</scope>
    <source>
        <strain evidence="8">RS0144</strain>
    </source>
</reference>
<feature type="domain" description="Exoribonuclease phosphorolytic" evidence="5">
    <location>
        <begin position="45"/>
        <end position="174"/>
    </location>
</feature>
<dbReference type="Proteomes" id="UP001432027">
    <property type="component" value="Unassembled WGS sequence"/>
</dbReference>
<evidence type="ECO:0000259" key="4">
    <source>
        <dbReference type="Pfam" id="PF00013"/>
    </source>
</evidence>
<dbReference type="Pfam" id="PF01138">
    <property type="entry name" value="RNase_PH"/>
    <property type="match status" value="2"/>
</dbReference>
<feature type="compositionally biased region" description="Polar residues" evidence="3">
    <location>
        <begin position="17"/>
        <end position="43"/>
    </location>
</feature>
<comment type="caution">
    <text evidence="8">The sequence shown here is derived from an EMBL/GenBank/DDBJ whole genome shotgun (WGS) entry which is preliminary data.</text>
</comment>
<feature type="domain" description="K Homology" evidence="4">
    <location>
        <begin position="614"/>
        <end position="651"/>
    </location>
</feature>
<evidence type="ECO:0000256" key="3">
    <source>
        <dbReference type="SAM" id="MobiDB-lite"/>
    </source>
</evidence>
<accession>A0AAV5UF07</accession>
<feature type="domain" description="Polyribonucleotide nucleotidyltransferase RNA-binding" evidence="7">
    <location>
        <begin position="272"/>
        <end position="348"/>
    </location>
</feature>
<dbReference type="InterPro" id="IPR036456">
    <property type="entry name" value="PNPase_PH_RNA-bd_sf"/>
</dbReference>
<evidence type="ECO:0000313" key="9">
    <source>
        <dbReference type="Proteomes" id="UP001432027"/>
    </source>
</evidence>
<evidence type="ECO:0000313" key="8">
    <source>
        <dbReference type="EMBL" id="GMT04915.1"/>
    </source>
</evidence>
<dbReference type="GO" id="GO:0000965">
    <property type="term" value="P:mitochondrial RNA 3'-end processing"/>
    <property type="evidence" value="ECO:0007669"/>
    <property type="project" value="TreeGrafter"/>
</dbReference>
<gene>
    <name evidence="8" type="ORF">PENTCL1PPCAC_27089</name>
</gene>
<evidence type="ECO:0000259" key="6">
    <source>
        <dbReference type="Pfam" id="PF03725"/>
    </source>
</evidence>
<feature type="domain" description="Exoribonuclease phosphorolytic" evidence="6">
    <location>
        <begin position="179"/>
        <end position="241"/>
    </location>
</feature>
<dbReference type="Pfam" id="PF03726">
    <property type="entry name" value="PNPase"/>
    <property type="match status" value="1"/>
</dbReference>
<dbReference type="GO" id="GO:0000175">
    <property type="term" value="F:3'-5'-RNA exonuclease activity"/>
    <property type="evidence" value="ECO:0007669"/>
    <property type="project" value="TreeGrafter"/>
</dbReference>
<dbReference type="SUPFAM" id="SSF54211">
    <property type="entry name" value="Ribosomal protein S5 domain 2-like"/>
    <property type="match status" value="2"/>
</dbReference>
<dbReference type="PROSITE" id="PS50084">
    <property type="entry name" value="KH_TYPE_1"/>
    <property type="match status" value="1"/>
</dbReference>
<proteinExistence type="predicted"/>
<protein>
    <submittedName>
        <fullName evidence="8">Uncharacterized protein</fullName>
    </submittedName>
</protein>
<keyword evidence="9" id="KW-1185">Reference proteome</keyword>
<dbReference type="GO" id="GO:0005829">
    <property type="term" value="C:cytosol"/>
    <property type="evidence" value="ECO:0007669"/>
    <property type="project" value="TreeGrafter"/>
</dbReference>
<dbReference type="Pfam" id="PF00013">
    <property type="entry name" value="KH_1"/>
    <property type="match status" value="1"/>
</dbReference>
<dbReference type="SUPFAM" id="SSF54791">
    <property type="entry name" value="Eukaryotic type KH-domain (KH-domain type I)"/>
    <property type="match status" value="1"/>
</dbReference>
<dbReference type="GO" id="GO:0000958">
    <property type="term" value="P:mitochondrial mRNA catabolic process"/>
    <property type="evidence" value="ECO:0007669"/>
    <property type="project" value="TreeGrafter"/>
</dbReference>
<dbReference type="GO" id="GO:0003723">
    <property type="term" value="F:RNA binding"/>
    <property type="evidence" value="ECO:0007669"/>
    <property type="project" value="UniProtKB-UniRule"/>
</dbReference>
<dbReference type="Gene3D" id="3.30.230.70">
    <property type="entry name" value="GHMP Kinase, N-terminal domain"/>
    <property type="match status" value="2"/>
</dbReference>
<sequence length="752" mass="81596">RRLGSNTAPHLRGVQKRQVTQSGYSACTDQSVSIRNKDPSSSVPPLELRTGHLARFADAAVVASRGESAVLATVVTKASSGNNGGFTPLTVDFRQSAAAVGKIPTNYLRRELGQSDGDILISRIIDRSIRPLIPGTVADQIQLHCKPLATDDDADPVTLAVNAASAALQISPIPLLSTAAAVRVTIVDGKLLLNPPRSALRDASADLLLTAADGERTVMIEMDGKEIPLELLEEAMDVAMKEADRIILGIIRLAGVASKEKRNASTPDFSNLDAELAELCRMQLEFVLTDTRHDKISRDDAIKEILANSLPMLAKYDEQTVRARYSMLFKKTLRSLILRSQVRCDGRTIDEFRPISIHVDVFKKLHGSAIFQRGQTQVMSTCTFDSPSAAFHPDSIAQLLGSQRKKSFMLHYEFPGYATNEITIGRGSNRRELGHGALAEKALKHLVPSLSSKLPFCVRLACQVLESNGSSSMASVCAGSMALLDAGVPLKAQAAGVAIGLITDESAPDEKYEILTDLGGIEDYAGDMDFKMAGTTSGFTAMQLDVKTTGLTRQQLHESLVRGRSAIERLVRRQDEEIARPREQYKASVPVLESLQLETYKRALLFKGGAMAAKQIEAETGVKISLDDDTHISLTGPNREEMERAKKLIQELTAESDERQIEFGKMITVECVGVHDGGISVKITPNGKSYYMANKHLHSTPIQHPSAIGIKVGDRLTVQWLGRDSTSGAVRMLRKSLQGSMGAAGNAFKHPK</sequence>
<dbReference type="InterPro" id="IPR015848">
    <property type="entry name" value="PNPase_PH_RNA-bd_bac/org-type"/>
</dbReference>